<dbReference type="InterPro" id="IPR009056">
    <property type="entry name" value="Cyt_c-like_dom"/>
</dbReference>
<protein>
    <submittedName>
        <fullName evidence="8">Cytochrome c551 peroxidase</fullName>
        <ecNumber evidence="8">1.11.1.5</ecNumber>
    </submittedName>
</protein>
<evidence type="ECO:0000256" key="5">
    <source>
        <dbReference type="ARBA" id="ARBA00023004"/>
    </source>
</evidence>
<dbReference type="SUPFAM" id="SSF46626">
    <property type="entry name" value="Cytochrome c"/>
    <property type="match status" value="2"/>
</dbReference>
<dbReference type="Gene3D" id="1.10.760.10">
    <property type="entry name" value="Cytochrome c-like domain"/>
    <property type="match status" value="2"/>
</dbReference>
<keyword evidence="5 6" id="KW-0408">Iron</keyword>
<evidence type="ECO:0000313" key="9">
    <source>
        <dbReference type="Proteomes" id="UP000316770"/>
    </source>
</evidence>
<gene>
    <name evidence="8" type="primary">ccp_1</name>
    <name evidence="8" type="ORF">Mal33_15620</name>
</gene>
<evidence type="ECO:0000256" key="1">
    <source>
        <dbReference type="ARBA" id="ARBA00004196"/>
    </source>
</evidence>
<proteinExistence type="predicted"/>
<dbReference type="InterPro" id="IPR036909">
    <property type="entry name" value="Cyt_c-like_dom_sf"/>
</dbReference>
<accession>A0A518IR67</accession>
<dbReference type="GO" id="GO:0004130">
    <property type="term" value="F:cytochrome-c peroxidase activity"/>
    <property type="evidence" value="ECO:0007669"/>
    <property type="project" value="UniProtKB-EC"/>
</dbReference>
<evidence type="ECO:0000256" key="4">
    <source>
        <dbReference type="ARBA" id="ARBA00023002"/>
    </source>
</evidence>
<comment type="subcellular location">
    <subcellularLocation>
        <location evidence="1">Cell envelope</location>
    </subcellularLocation>
</comment>
<keyword evidence="8" id="KW-0575">Peroxidase</keyword>
<dbReference type="PANTHER" id="PTHR30600">
    <property type="entry name" value="CYTOCHROME C PEROXIDASE-RELATED"/>
    <property type="match status" value="1"/>
</dbReference>
<keyword evidence="9" id="KW-1185">Reference proteome</keyword>
<dbReference type="Pfam" id="PF03150">
    <property type="entry name" value="CCP_MauG"/>
    <property type="match status" value="1"/>
</dbReference>
<dbReference type="AlphaFoldDB" id="A0A518IR67"/>
<dbReference type="InterPro" id="IPR004852">
    <property type="entry name" value="Di-haem_cyt_c_peroxidsae"/>
</dbReference>
<dbReference type="GO" id="GO:0020037">
    <property type="term" value="F:heme binding"/>
    <property type="evidence" value="ECO:0007669"/>
    <property type="project" value="InterPro"/>
</dbReference>
<dbReference type="GO" id="GO:0046872">
    <property type="term" value="F:metal ion binding"/>
    <property type="evidence" value="ECO:0007669"/>
    <property type="project" value="UniProtKB-KW"/>
</dbReference>
<dbReference type="EC" id="1.11.1.5" evidence="8"/>
<name>A0A518IR67_9BACT</name>
<evidence type="ECO:0000259" key="7">
    <source>
        <dbReference type="PROSITE" id="PS51007"/>
    </source>
</evidence>
<evidence type="ECO:0000256" key="2">
    <source>
        <dbReference type="ARBA" id="ARBA00022617"/>
    </source>
</evidence>
<organism evidence="8 9">
    <name type="scientific">Rosistilla oblonga</name>
    <dbReference type="NCBI Taxonomy" id="2527990"/>
    <lineage>
        <taxon>Bacteria</taxon>
        <taxon>Pseudomonadati</taxon>
        <taxon>Planctomycetota</taxon>
        <taxon>Planctomycetia</taxon>
        <taxon>Pirellulales</taxon>
        <taxon>Pirellulaceae</taxon>
        <taxon>Rosistilla</taxon>
    </lineage>
</organism>
<dbReference type="InterPro" id="IPR051395">
    <property type="entry name" value="Cytochrome_c_Peroxidase/MauG"/>
</dbReference>
<keyword evidence="3 6" id="KW-0479">Metal-binding</keyword>
<dbReference type="Proteomes" id="UP000316770">
    <property type="component" value="Chromosome"/>
</dbReference>
<evidence type="ECO:0000256" key="3">
    <source>
        <dbReference type="ARBA" id="ARBA00022723"/>
    </source>
</evidence>
<sequence>MKGLFESSSADRQPPVSSNGIAYSVDPLHRIASAAQFWQPIETSFAMFCVLLTCGISGCDSPETTATLDPVPLPVRAVATITSTEPISPLYTNLGLPPGKVTLGHRLFYDKRLSADNSISCATCHDMGKGGSDGLETAVGYNDQIGNLNTPTVFNCSLSLAQFWDGRVATLEEQASGPVHNPIEMATNWPDVVAKLQRDPGFVQAFNEEYPEGLCEAAIVDAIATFEKSLITVNSPFDRYLLGDRSAISADAVKGYELFKDLGCISCHQGAAVGGNMFQKFGVMEDYFCGDDANAAVHKGRFNFTKQKSDLHRFKVPTLRNIELTGPYFHHGRTTTLREAIEIMAEHQLGTDLLESETHLIEAFLKSLTGEIKREWQ</sequence>
<evidence type="ECO:0000313" key="8">
    <source>
        <dbReference type="EMBL" id="QDV55585.1"/>
    </source>
</evidence>
<keyword evidence="4 8" id="KW-0560">Oxidoreductase</keyword>
<reference evidence="8 9" key="1">
    <citation type="submission" date="2019-02" db="EMBL/GenBank/DDBJ databases">
        <title>Deep-cultivation of Planctomycetes and their phenomic and genomic characterization uncovers novel biology.</title>
        <authorList>
            <person name="Wiegand S."/>
            <person name="Jogler M."/>
            <person name="Boedeker C."/>
            <person name="Pinto D."/>
            <person name="Vollmers J."/>
            <person name="Rivas-Marin E."/>
            <person name="Kohn T."/>
            <person name="Peeters S.H."/>
            <person name="Heuer A."/>
            <person name="Rast P."/>
            <person name="Oberbeckmann S."/>
            <person name="Bunk B."/>
            <person name="Jeske O."/>
            <person name="Meyerdierks A."/>
            <person name="Storesund J.E."/>
            <person name="Kallscheuer N."/>
            <person name="Luecker S."/>
            <person name="Lage O.M."/>
            <person name="Pohl T."/>
            <person name="Merkel B.J."/>
            <person name="Hornburger P."/>
            <person name="Mueller R.-W."/>
            <person name="Bruemmer F."/>
            <person name="Labrenz M."/>
            <person name="Spormann A.M."/>
            <person name="Op den Camp H."/>
            <person name="Overmann J."/>
            <person name="Amann R."/>
            <person name="Jetten M.S.M."/>
            <person name="Mascher T."/>
            <person name="Medema M.H."/>
            <person name="Devos D.P."/>
            <person name="Kaster A.-K."/>
            <person name="Ovreas L."/>
            <person name="Rohde M."/>
            <person name="Galperin M.Y."/>
            <person name="Jogler C."/>
        </authorList>
    </citation>
    <scope>NUCLEOTIDE SEQUENCE [LARGE SCALE GENOMIC DNA]</scope>
    <source>
        <strain evidence="8 9">Mal33</strain>
    </source>
</reference>
<dbReference type="EMBL" id="CP036318">
    <property type="protein sequence ID" value="QDV55585.1"/>
    <property type="molecule type" value="Genomic_DNA"/>
</dbReference>
<evidence type="ECO:0000256" key="6">
    <source>
        <dbReference type="PROSITE-ProRule" id="PRU00433"/>
    </source>
</evidence>
<feature type="domain" description="Cytochrome c" evidence="7">
    <location>
        <begin position="250"/>
        <end position="369"/>
    </location>
</feature>
<dbReference type="PANTHER" id="PTHR30600:SF7">
    <property type="entry name" value="CYTOCHROME C PEROXIDASE-RELATED"/>
    <property type="match status" value="1"/>
</dbReference>
<dbReference type="GO" id="GO:0030313">
    <property type="term" value="C:cell envelope"/>
    <property type="evidence" value="ECO:0007669"/>
    <property type="project" value="UniProtKB-SubCell"/>
</dbReference>
<keyword evidence="2 6" id="KW-0349">Heme</keyword>
<dbReference type="GO" id="GO:0009055">
    <property type="term" value="F:electron transfer activity"/>
    <property type="evidence" value="ECO:0007669"/>
    <property type="project" value="InterPro"/>
</dbReference>
<dbReference type="PROSITE" id="PS51007">
    <property type="entry name" value="CYTC"/>
    <property type="match status" value="1"/>
</dbReference>